<reference evidence="3" key="1">
    <citation type="journal article" date="2020" name="Nature">
        <title>Giant virus diversity and host interactions through global metagenomics.</title>
        <authorList>
            <person name="Schulz F."/>
            <person name="Roux S."/>
            <person name="Paez-Espino D."/>
            <person name="Jungbluth S."/>
            <person name="Walsh D.A."/>
            <person name="Denef V.J."/>
            <person name="McMahon K.D."/>
            <person name="Konstantinidis K.T."/>
            <person name="Eloe-Fadrosh E.A."/>
            <person name="Kyrpides N.C."/>
            <person name="Woyke T."/>
        </authorList>
    </citation>
    <scope>NUCLEOTIDE SEQUENCE</scope>
    <source>
        <strain evidence="3">GVMAG-M-3300023184-86</strain>
    </source>
</reference>
<keyword evidence="2" id="KW-1133">Transmembrane helix</keyword>
<feature type="region of interest" description="Disordered" evidence="1">
    <location>
        <begin position="67"/>
        <end position="86"/>
    </location>
</feature>
<keyword evidence="2" id="KW-0812">Transmembrane</keyword>
<dbReference type="EMBL" id="MN740167">
    <property type="protein sequence ID" value="QHT91632.1"/>
    <property type="molecule type" value="Genomic_DNA"/>
</dbReference>
<protein>
    <submittedName>
        <fullName evidence="3">Uncharacterized protein</fullName>
    </submittedName>
</protein>
<dbReference type="AlphaFoldDB" id="A0A6C0IFE0"/>
<proteinExistence type="predicted"/>
<evidence type="ECO:0000256" key="1">
    <source>
        <dbReference type="SAM" id="MobiDB-lite"/>
    </source>
</evidence>
<name>A0A6C0IFE0_9ZZZZ</name>
<evidence type="ECO:0000313" key="3">
    <source>
        <dbReference type="EMBL" id="QHT91632.1"/>
    </source>
</evidence>
<feature type="transmembrane region" description="Helical" evidence="2">
    <location>
        <begin position="135"/>
        <end position="157"/>
    </location>
</feature>
<accession>A0A6C0IFE0</accession>
<feature type="transmembrane region" description="Helical" evidence="2">
    <location>
        <begin position="169"/>
        <end position="186"/>
    </location>
</feature>
<evidence type="ECO:0000256" key="2">
    <source>
        <dbReference type="SAM" id="Phobius"/>
    </source>
</evidence>
<organism evidence="3">
    <name type="scientific">viral metagenome</name>
    <dbReference type="NCBI Taxonomy" id="1070528"/>
    <lineage>
        <taxon>unclassified sequences</taxon>
        <taxon>metagenomes</taxon>
        <taxon>organismal metagenomes</taxon>
    </lineage>
</organism>
<feature type="region of interest" description="Disordered" evidence="1">
    <location>
        <begin position="1"/>
        <end position="20"/>
    </location>
</feature>
<sequence length="196" mass="22129">MSDTSNIFDLPTDPAGGGNNIKISATENIPSSSQNHLQQGHVTLDQTTINQIVSGLQQASVTGATQLPSRDIPQNTNNITQDPQIQPNYIPPPKQEQMDYINNAEQPEDMINNYNMNSLRNSSLDEMYNEIQTPLLLGSLFFLFQLPFFKKFLFLYFPVLFSSDGNLNINGFVFNSVLFGLIFYMCNKITMHFNTF</sequence>
<keyword evidence="2" id="KW-0472">Membrane</keyword>